<protein>
    <submittedName>
        <fullName evidence="13">M48 family metalloprotease</fullName>
        <ecNumber evidence="13">3.4.24.-</ecNumber>
    </submittedName>
</protein>
<keyword evidence="6 13" id="KW-0378">Hydrolase</keyword>
<evidence type="ECO:0000256" key="1">
    <source>
        <dbReference type="ARBA" id="ARBA00001947"/>
    </source>
</evidence>
<dbReference type="GO" id="GO:0006508">
    <property type="term" value="P:proteolysis"/>
    <property type="evidence" value="ECO:0007669"/>
    <property type="project" value="UniProtKB-KW"/>
</dbReference>
<dbReference type="GO" id="GO:0046872">
    <property type="term" value="F:metal ion binding"/>
    <property type="evidence" value="ECO:0007669"/>
    <property type="project" value="UniProtKB-KW"/>
</dbReference>
<evidence type="ECO:0000256" key="9">
    <source>
        <dbReference type="ARBA" id="ARBA00023049"/>
    </source>
</evidence>
<evidence type="ECO:0000256" key="8">
    <source>
        <dbReference type="ARBA" id="ARBA00022989"/>
    </source>
</evidence>
<gene>
    <name evidence="13" type="ORF">AB8B28_03985</name>
</gene>
<dbReference type="InterPro" id="IPR050083">
    <property type="entry name" value="HtpX_protease"/>
</dbReference>
<keyword evidence="10 11" id="KW-0472">Membrane</keyword>
<dbReference type="PANTHER" id="PTHR43221:SF2">
    <property type="entry name" value="PROTEASE HTPX HOMOLOG"/>
    <property type="match status" value="1"/>
</dbReference>
<evidence type="ECO:0000313" key="13">
    <source>
        <dbReference type="EMBL" id="XDU63022.1"/>
    </source>
</evidence>
<feature type="transmembrane region" description="Helical" evidence="11">
    <location>
        <begin position="166"/>
        <end position="193"/>
    </location>
</feature>
<dbReference type="Gene3D" id="3.30.2010.10">
    <property type="entry name" value="Metalloproteases ('zincins'), catalytic domain"/>
    <property type="match status" value="1"/>
</dbReference>
<evidence type="ECO:0000256" key="6">
    <source>
        <dbReference type="ARBA" id="ARBA00022801"/>
    </source>
</evidence>
<keyword evidence="8 11" id="KW-1133">Transmembrane helix</keyword>
<dbReference type="EC" id="3.4.24.-" evidence="13"/>
<dbReference type="KEGG" id="lala:AB8B28_03985"/>
<keyword evidence="3" id="KW-0645">Protease</keyword>
<evidence type="ECO:0000256" key="2">
    <source>
        <dbReference type="ARBA" id="ARBA00022475"/>
    </source>
</evidence>
<dbReference type="PANTHER" id="PTHR43221">
    <property type="entry name" value="PROTEASE HTPX"/>
    <property type="match status" value="1"/>
</dbReference>
<evidence type="ECO:0000256" key="11">
    <source>
        <dbReference type="SAM" id="Phobius"/>
    </source>
</evidence>
<feature type="transmembrane region" description="Helical" evidence="11">
    <location>
        <begin position="205"/>
        <end position="225"/>
    </location>
</feature>
<feature type="transmembrane region" description="Helical" evidence="11">
    <location>
        <begin position="16"/>
        <end position="35"/>
    </location>
</feature>
<name>A0AB39V5N5_9FUSO</name>
<dbReference type="GO" id="GO:0004222">
    <property type="term" value="F:metalloendopeptidase activity"/>
    <property type="evidence" value="ECO:0007669"/>
    <property type="project" value="InterPro"/>
</dbReference>
<keyword evidence="2" id="KW-1003">Cell membrane</keyword>
<dbReference type="AlphaFoldDB" id="A0AB39V5N5"/>
<feature type="transmembrane region" description="Helical" evidence="11">
    <location>
        <begin position="357"/>
        <end position="379"/>
    </location>
</feature>
<evidence type="ECO:0000256" key="3">
    <source>
        <dbReference type="ARBA" id="ARBA00022670"/>
    </source>
</evidence>
<dbReference type="Pfam" id="PF01435">
    <property type="entry name" value="Peptidase_M48"/>
    <property type="match status" value="1"/>
</dbReference>
<comment type="cofactor">
    <cofactor evidence="1">
        <name>Zn(2+)</name>
        <dbReference type="ChEBI" id="CHEBI:29105"/>
    </cofactor>
</comment>
<evidence type="ECO:0000256" key="7">
    <source>
        <dbReference type="ARBA" id="ARBA00022833"/>
    </source>
</evidence>
<sequence length="494" mass="56825">MYFINFFKKIFKLKNIGIITWIVINLLIIISFFLLKKRVSNISEAAAILIKGIVIYEVFVTLALSPIGEMIFRLINSCKKISNPVMSNRLMSLFNEVYEKAKLKDPNLSEKIKLYMVDQPYPNAFALGRNTVCITSGLLYLNDDEIKGIFAHEFAHLLNKDTDTILLIYVGNLTALIMFMLLRGIFFIVGEAFSENALNTTKFNITYTTIIGLYAKLGITLVNYSSENREFKADKFAYDLGYGKELRDALTELQREKIKPSGFVANLMSTHPETYLRIEKLNKYLSEVLDRNSSKSINESLNTEVNTDNIKKKPINNGIIFIDENIENIEKNINYQKVKNKKINILDNSTKKNNDKILYMGLFFLNLGIFGPIFLFSILDSGCLMLGLYDVMDDIMRYRDEIMGIYLYIMIIFFILLMILVLLISIKLIKENRIDKLKIINNLLIITLYFILGCAFLSLLDGDFVFIYGHVLFLISIVTTGILAFRRDVQNKKK</sequence>
<organism evidence="13">
    <name type="scientific">Leptotrichia alba</name>
    <dbReference type="NCBI Taxonomy" id="3239304"/>
    <lineage>
        <taxon>Bacteria</taxon>
        <taxon>Fusobacteriati</taxon>
        <taxon>Fusobacteriota</taxon>
        <taxon>Fusobacteriia</taxon>
        <taxon>Fusobacteriales</taxon>
        <taxon>Leptotrichiaceae</taxon>
        <taxon>Leptotrichia</taxon>
    </lineage>
</organism>
<dbReference type="RefSeq" id="WP_369716935.1">
    <property type="nucleotide sequence ID" value="NZ_CP165647.1"/>
</dbReference>
<evidence type="ECO:0000256" key="10">
    <source>
        <dbReference type="ARBA" id="ARBA00023136"/>
    </source>
</evidence>
<feature type="transmembrane region" description="Helical" evidence="11">
    <location>
        <begin position="405"/>
        <end position="428"/>
    </location>
</feature>
<reference evidence="13" key="1">
    <citation type="submission" date="2024-07" db="EMBL/GenBank/DDBJ databases">
        <authorList>
            <person name="Li X.-J."/>
            <person name="Wang X."/>
        </authorList>
    </citation>
    <scope>NUCLEOTIDE SEQUENCE</scope>
    <source>
        <strain evidence="13">HSP-536</strain>
    </source>
</reference>
<evidence type="ECO:0000259" key="12">
    <source>
        <dbReference type="Pfam" id="PF01435"/>
    </source>
</evidence>
<accession>A0AB39V5N5</accession>
<feature type="transmembrane region" description="Helical" evidence="11">
    <location>
        <begin position="47"/>
        <end position="72"/>
    </location>
</feature>
<feature type="domain" description="Peptidase M48" evidence="12">
    <location>
        <begin position="88"/>
        <end position="283"/>
    </location>
</feature>
<dbReference type="EMBL" id="CP165647">
    <property type="protein sequence ID" value="XDU63022.1"/>
    <property type="molecule type" value="Genomic_DNA"/>
</dbReference>
<feature type="transmembrane region" description="Helical" evidence="11">
    <location>
        <begin position="440"/>
        <end position="459"/>
    </location>
</feature>
<dbReference type="InterPro" id="IPR001915">
    <property type="entry name" value="Peptidase_M48"/>
</dbReference>
<keyword evidence="5" id="KW-0479">Metal-binding</keyword>
<proteinExistence type="predicted"/>
<keyword evidence="9 13" id="KW-0482">Metalloprotease</keyword>
<evidence type="ECO:0000256" key="4">
    <source>
        <dbReference type="ARBA" id="ARBA00022692"/>
    </source>
</evidence>
<feature type="transmembrane region" description="Helical" evidence="11">
    <location>
        <begin position="465"/>
        <end position="485"/>
    </location>
</feature>
<keyword evidence="4 11" id="KW-0812">Transmembrane</keyword>
<evidence type="ECO:0000256" key="5">
    <source>
        <dbReference type="ARBA" id="ARBA00022723"/>
    </source>
</evidence>
<keyword evidence="7" id="KW-0862">Zinc</keyword>